<evidence type="ECO:0000313" key="2">
    <source>
        <dbReference type="Proteomes" id="UP000315434"/>
    </source>
</evidence>
<organism evidence="1 2">
    <name type="scientific">Rhizobium rhizogenes</name>
    <name type="common">Agrobacterium rhizogenes</name>
    <dbReference type="NCBI Taxonomy" id="359"/>
    <lineage>
        <taxon>Bacteria</taxon>
        <taxon>Pseudomonadati</taxon>
        <taxon>Pseudomonadota</taxon>
        <taxon>Alphaproteobacteria</taxon>
        <taxon>Hyphomicrobiales</taxon>
        <taxon>Rhizobiaceae</taxon>
        <taxon>Rhizobium/Agrobacterium group</taxon>
        <taxon>Rhizobium</taxon>
    </lineage>
</organism>
<proteinExistence type="predicted"/>
<dbReference type="EMBL" id="SGNY01000010">
    <property type="protein sequence ID" value="TRA97472.1"/>
    <property type="molecule type" value="Genomic_DNA"/>
</dbReference>
<name>A0A546X9N8_RHIRH</name>
<dbReference type="Proteomes" id="UP000315434">
    <property type="component" value="Unassembled WGS sequence"/>
</dbReference>
<reference evidence="1 2" key="1">
    <citation type="journal article" date="2019" name="Appl. Microbiol. Biotechnol.">
        <title>Differential efficiency of wild type rhizogenic strains for rol gene transformation of plants.</title>
        <authorList>
            <person name="Desmet S."/>
            <person name="De Keyser E."/>
            <person name="Van Vaerenbergh J."/>
            <person name="Baeyen S."/>
            <person name="Van Huylenbroeck J."/>
            <person name="Geelen D."/>
            <person name="Dhooghe E."/>
        </authorList>
    </citation>
    <scope>NUCLEOTIDE SEQUENCE [LARGE SCALE GENOMIC DNA]</scope>
    <source>
        <strain evidence="1 2">GBBC3284</strain>
    </source>
</reference>
<protein>
    <submittedName>
        <fullName evidence="1">Uncharacterized protein</fullName>
    </submittedName>
</protein>
<sequence>MRRQCRCLPHRLLHKHVLPSCRAGAFPVCYFLGYQLKFTRVKILMDEISAAMQQGKCSK</sequence>
<comment type="caution">
    <text evidence="1">The sequence shown here is derived from an EMBL/GenBank/DDBJ whole genome shotgun (WGS) entry which is preliminary data.</text>
</comment>
<accession>A0A546X9N8</accession>
<evidence type="ECO:0000313" key="1">
    <source>
        <dbReference type="EMBL" id="TRA97472.1"/>
    </source>
</evidence>
<dbReference type="AlphaFoldDB" id="A0A546X9N8"/>
<gene>
    <name evidence="1" type="ORF">EXN68_23830</name>
</gene>